<evidence type="ECO:0008006" key="3">
    <source>
        <dbReference type="Google" id="ProtNLM"/>
    </source>
</evidence>
<protein>
    <recommendedName>
        <fullName evidence="3">Lipoprotein</fullName>
    </recommendedName>
</protein>
<evidence type="ECO:0000313" key="2">
    <source>
        <dbReference type="Proteomes" id="UP001257914"/>
    </source>
</evidence>
<dbReference type="PROSITE" id="PS51257">
    <property type="entry name" value="PROKAR_LIPOPROTEIN"/>
    <property type="match status" value="1"/>
</dbReference>
<proteinExistence type="predicted"/>
<dbReference type="Proteomes" id="UP001257914">
    <property type="component" value="Unassembled WGS sequence"/>
</dbReference>
<evidence type="ECO:0000313" key="1">
    <source>
        <dbReference type="EMBL" id="MDU0113453.1"/>
    </source>
</evidence>
<keyword evidence="2" id="KW-1185">Reference proteome</keyword>
<dbReference type="RefSeq" id="WP_315947061.1">
    <property type="nucleotide sequence ID" value="NZ_JAWCUA010000007.1"/>
</dbReference>
<dbReference type="EMBL" id="JAWCUA010000007">
    <property type="protein sequence ID" value="MDU0113453.1"/>
    <property type="molecule type" value="Genomic_DNA"/>
</dbReference>
<gene>
    <name evidence="1" type="ORF">RT723_10680</name>
</gene>
<reference evidence="1 2" key="1">
    <citation type="submission" date="2023-10" db="EMBL/GenBank/DDBJ databases">
        <title>Psychrosphaera aquimaarina strain SW33 isolated from seawater.</title>
        <authorList>
            <person name="Bayburt H."/>
            <person name="Kim J.M."/>
            <person name="Choi B.J."/>
            <person name="Jeon C.O."/>
        </authorList>
    </citation>
    <scope>NUCLEOTIDE SEQUENCE [LARGE SCALE GENOMIC DNA]</scope>
    <source>
        <strain evidence="1 2">KCTC 52743</strain>
    </source>
</reference>
<organism evidence="1 2">
    <name type="scientific">Psychrosphaera aquimarina</name>
    <dbReference type="NCBI Taxonomy" id="2044854"/>
    <lineage>
        <taxon>Bacteria</taxon>
        <taxon>Pseudomonadati</taxon>
        <taxon>Pseudomonadota</taxon>
        <taxon>Gammaproteobacteria</taxon>
        <taxon>Alteromonadales</taxon>
        <taxon>Pseudoalteromonadaceae</taxon>
        <taxon>Psychrosphaera</taxon>
    </lineage>
</organism>
<comment type="caution">
    <text evidence="1">The sequence shown here is derived from an EMBL/GenBank/DDBJ whole genome shotgun (WGS) entry which is preliminary data.</text>
</comment>
<accession>A0ABU3R2B2</accession>
<name>A0ABU3R2B2_9GAMM</name>
<sequence>MYSLNGRFIYKVMINVILVMSICACSTMGKVAKVSFISVKEIYAVQPESIRTNYPDWMKRTFFTSELLTTDYEKWRVRLHSKANLEQYFLNNKTFTELEYELNFETHRMTVELLFEQKIEVLQDNEQYYAYDFSFSNSGKSLWKDYQNHFYEMEKPWFNYPVSPELPANIKREIESILYNYAPNWGYLSLREFMELFELNTERRWEDFCFWNNYQYDDSSVCGDIRIEDDLDAMQGANN</sequence>